<reference evidence="2" key="1">
    <citation type="submission" date="2023-03" db="EMBL/GenBank/DDBJ databases">
        <authorList>
            <person name="Steffen K."/>
            <person name="Cardenas P."/>
        </authorList>
    </citation>
    <scope>NUCLEOTIDE SEQUENCE</scope>
</reference>
<dbReference type="Proteomes" id="UP001174909">
    <property type="component" value="Unassembled WGS sequence"/>
</dbReference>
<dbReference type="EMBL" id="CASHTH010003528">
    <property type="protein sequence ID" value="CAI8046082.1"/>
    <property type="molecule type" value="Genomic_DNA"/>
</dbReference>
<dbReference type="AlphaFoldDB" id="A0AA35TDS2"/>
<dbReference type="InterPro" id="IPR012296">
    <property type="entry name" value="Nuclease_put_TT1808"/>
</dbReference>
<gene>
    <name evidence="2" type="ORF">GBAR_LOCUS25471</name>
</gene>
<dbReference type="InterPro" id="IPR008538">
    <property type="entry name" value="Uma2"/>
</dbReference>
<proteinExistence type="predicted"/>
<comment type="caution">
    <text evidence="2">The sequence shown here is derived from an EMBL/GenBank/DDBJ whole genome shotgun (WGS) entry which is preliminary data.</text>
</comment>
<dbReference type="InterPro" id="IPR011335">
    <property type="entry name" value="Restrct_endonuc-II-like"/>
</dbReference>
<dbReference type="PANTHER" id="PTHR34107:SF1">
    <property type="entry name" value="SLL0198 PROTEIN"/>
    <property type="match status" value="1"/>
</dbReference>
<organism evidence="2 3">
    <name type="scientific">Geodia barretti</name>
    <name type="common">Barrett's horny sponge</name>
    <dbReference type="NCBI Taxonomy" id="519541"/>
    <lineage>
        <taxon>Eukaryota</taxon>
        <taxon>Metazoa</taxon>
        <taxon>Porifera</taxon>
        <taxon>Demospongiae</taxon>
        <taxon>Heteroscleromorpha</taxon>
        <taxon>Tetractinellida</taxon>
        <taxon>Astrophorina</taxon>
        <taxon>Geodiidae</taxon>
        <taxon>Geodia</taxon>
    </lineage>
</organism>
<feature type="domain" description="Putative restriction endonuclease" evidence="1">
    <location>
        <begin position="12"/>
        <end position="185"/>
    </location>
</feature>
<accession>A0AA35TDS2</accession>
<dbReference type="Gene3D" id="3.90.1570.10">
    <property type="entry name" value="tt1808, chain A"/>
    <property type="match status" value="1"/>
</dbReference>
<dbReference type="PANTHER" id="PTHR34107">
    <property type="entry name" value="SLL0198 PROTEIN-RELATED"/>
    <property type="match status" value="1"/>
</dbReference>
<evidence type="ECO:0000313" key="3">
    <source>
        <dbReference type="Proteomes" id="UP001174909"/>
    </source>
</evidence>
<name>A0AA35TDS2_GEOBA</name>
<evidence type="ECO:0000259" key="1">
    <source>
        <dbReference type="Pfam" id="PF05685"/>
    </source>
</evidence>
<dbReference type="Pfam" id="PF05685">
    <property type="entry name" value="Uma2"/>
    <property type="match status" value="1"/>
</dbReference>
<keyword evidence="3" id="KW-1185">Reference proteome</keyword>
<protein>
    <recommendedName>
        <fullName evidence="1">Putative restriction endonuclease domain-containing protein</fullName>
    </recommendedName>
</protein>
<dbReference type="CDD" id="cd06260">
    <property type="entry name" value="DUF820-like"/>
    <property type="match status" value="1"/>
</dbReference>
<dbReference type="SUPFAM" id="SSF52980">
    <property type="entry name" value="Restriction endonuclease-like"/>
    <property type="match status" value="1"/>
</dbReference>
<dbReference type="GO" id="GO:0006281">
    <property type="term" value="P:DNA repair"/>
    <property type="evidence" value="ECO:0007669"/>
    <property type="project" value="UniProtKB-ARBA"/>
</dbReference>
<sequence>MTTAEKIYTLDEFNALPREMTQGCELLDGRIVRKHVWDGEEKGMTPEMYGHADIVRLIWLALERAIHELPQRRVFAEPTFHVGAARNRTRRPDLALIVGDSPTGAEAILDLVPALAVEVVSPNNSAADMFAKVEEYLAVGVQLVWVVYPQSRTVTAYRPDRTVVFRTDDTITAEPVLPDFSRPVADLFPVPSPAPTG</sequence>
<evidence type="ECO:0000313" key="2">
    <source>
        <dbReference type="EMBL" id="CAI8046082.1"/>
    </source>
</evidence>